<organism evidence="2 3">
    <name type="scientific">Actinophytocola xinjiangensis</name>
    <dbReference type="NCBI Taxonomy" id="485602"/>
    <lineage>
        <taxon>Bacteria</taxon>
        <taxon>Bacillati</taxon>
        <taxon>Actinomycetota</taxon>
        <taxon>Actinomycetes</taxon>
        <taxon>Pseudonocardiales</taxon>
        <taxon>Pseudonocardiaceae</taxon>
    </lineage>
</organism>
<evidence type="ECO:0000313" key="3">
    <source>
        <dbReference type="Proteomes" id="UP000185696"/>
    </source>
</evidence>
<keyword evidence="1" id="KW-0812">Transmembrane</keyword>
<accession>A0A7Z1AV87</accession>
<reference evidence="2 3" key="1">
    <citation type="submission" date="2016-12" db="EMBL/GenBank/DDBJ databases">
        <title>The draft genome sequence of Actinophytocola xinjiangensis.</title>
        <authorList>
            <person name="Wang W."/>
            <person name="Yuan L."/>
        </authorList>
    </citation>
    <scope>NUCLEOTIDE SEQUENCE [LARGE SCALE GENOMIC DNA]</scope>
    <source>
        <strain evidence="2 3">CGMCC 4.4663</strain>
    </source>
</reference>
<evidence type="ECO:0008006" key="4">
    <source>
        <dbReference type="Google" id="ProtNLM"/>
    </source>
</evidence>
<dbReference type="AlphaFoldDB" id="A0A7Z1AV87"/>
<keyword evidence="1" id="KW-0472">Membrane</keyword>
<comment type="caution">
    <text evidence="2">The sequence shown here is derived from an EMBL/GenBank/DDBJ whole genome shotgun (WGS) entry which is preliminary data.</text>
</comment>
<keyword evidence="1" id="KW-1133">Transmembrane helix</keyword>
<gene>
    <name evidence="2" type="ORF">BLA60_32715</name>
</gene>
<sequence length="114" mass="12757">MERPNAFQWVHYAFGGRLPERYRDWVLHDTTSRTWVVRFVVRVLAETVPWLVAGFVLLELLTPLPAGLILGALAIALVTTLYFTITSADELTEARLVKHGFPAGTGKATRAARH</sequence>
<dbReference type="Proteomes" id="UP000185696">
    <property type="component" value="Unassembled WGS sequence"/>
</dbReference>
<feature type="transmembrane region" description="Helical" evidence="1">
    <location>
        <begin position="39"/>
        <end position="58"/>
    </location>
</feature>
<keyword evidence="3" id="KW-1185">Reference proteome</keyword>
<feature type="transmembrane region" description="Helical" evidence="1">
    <location>
        <begin position="64"/>
        <end position="85"/>
    </location>
</feature>
<protein>
    <recommendedName>
        <fullName evidence="4">DUF5313 domain-containing protein</fullName>
    </recommendedName>
</protein>
<dbReference type="EMBL" id="MSIF01000023">
    <property type="protein sequence ID" value="OLF06108.1"/>
    <property type="molecule type" value="Genomic_DNA"/>
</dbReference>
<dbReference type="InterPro" id="IPR035197">
    <property type="entry name" value="DUF5313"/>
</dbReference>
<dbReference type="Pfam" id="PF17240">
    <property type="entry name" value="DUF5313"/>
    <property type="match status" value="1"/>
</dbReference>
<proteinExistence type="predicted"/>
<evidence type="ECO:0000313" key="2">
    <source>
        <dbReference type="EMBL" id="OLF06108.1"/>
    </source>
</evidence>
<name>A0A7Z1AV87_9PSEU</name>
<evidence type="ECO:0000256" key="1">
    <source>
        <dbReference type="SAM" id="Phobius"/>
    </source>
</evidence>
<dbReference type="RefSeq" id="WP_075136916.1">
    <property type="nucleotide sequence ID" value="NZ_MSIF01000023.1"/>
</dbReference>